<accession>A0A7D5S9W0</accession>
<dbReference type="AlphaFoldDB" id="A0A080M651"/>
<evidence type="ECO:0000259" key="1">
    <source>
        <dbReference type="PROSITE" id="PS50102"/>
    </source>
</evidence>
<evidence type="ECO:0000313" key="4">
    <source>
        <dbReference type="Proteomes" id="UP000021315"/>
    </source>
</evidence>
<dbReference type="InterPro" id="IPR012677">
    <property type="entry name" value="Nucleotide-bd_a/b_plait_sf"/>
</dbReference>
<dbReference type="InterPro" id="IPR000504">
    <property type="entry name" value="RRM_dom"/>
</dbReference>
<evidence type="ECO:0000313" key="2">
    <source>
        <dbReference type="EMBL" id="KFB76466.1"/>
    </source>
</evidence>
<dbReference type="CDD" id="cd00590">
    <property type="entry name" value="RRM_SF"/>
    <property type="match status" value="1"/>
</dbReference>
<dbReference type="KEGG" id="acog:HWD57_00840"/>
<dbReference type="STRING" id="1453999.AW06_002458"/>
<dbReference type="SMART" id="SM00360">
    <property type="entry name" value="RRM"/>
    <property type="match status" value="1"/>
</dbReference>
<organism evidence="2 4">
    <name type="scientific">Candidatus Accumulibacter cognatus</name>
    <dbReference type="NCBI Taxonomy" id="2954383"/>
    <lineage>
        <taxon>Bacteria</taxon>
        <taxon>Pseudomonadati</taxon>
        <taxon>Pseudomonadota</taxon>
        <taxon>Betaproteobacteria</taxon>
        <taxon>Candidatus Accumulibacter</taxon>
    </lineage>
</organism>
<dbReference type="Proteomes" id="UP000509684">
    <property type="component" value="Chromosome"/>
</dbReference>
<proteinExistence type="predicted"/>
<dbReference type="EMBL" id="CP058708">
    <property type="protein sequence ID" value="QLH48497.1"/>
    <property type="molecule type" value="Genomic_DNA"/>
</dbReference>
<evidence type="ECO:0000313" key="5">
    <source>
        <dbReference type="Proteomes" id="UP000509684"/>
    </source>
</evidence>
<dbReference type="Proteomes" id="UP000021315">
    <property type="component" value="Unassembled WGS sequence"/>
</dbReference>
<dbReference type="GO" id="GO:0003723">
    <property type="term" value="F:RNA binding"/>
    <property type="evidence" value="ECO:0007669"/>
    <property type="project" value="InterPro"/>
</dbReference>
<dbReference type="SUPFAM" id="SSF54928">
    <property type="entry name" value="RNA-binding domain, RBD"/>
    <property type="match status" value="1"/>
</dbReference>
<reference evidence="3 5" key="2">
    <citation type="journal article" date="2019" name="Microbiome">
        <title>Annotated bacterial chromosomes from frame-shift-corrected long-read metagenomic data.</title>
        <authorList>
            <person name="Arumugam K."/>
            <person name="Bagci C."/>
            <person name="Bessarab I."/>
            <person name="Beier S."/>
            <person name="Buchfink B."/>
            <person name="Gorska A."/>
            <person name="Qiu G."/>
            <person name="Huson D.H."/>
            <person name="Williams R.B.H."/>
        </authorList>
    </citation>
    <scope>NUCLEOTIDE SEQUENCE [LARGE SCALE GENOMIC DNA]</scope>
    <source>
        <strain evidence="3">SSA1</strain>
    </source>
</reference>
<dbReference type="RefSeq" id="WP_034949609.1">
    <property type="nucleotide sequence ID" value="NZ_JDST02000054.1"/>
</dbReference>
<feature type="domain" description="RRM" evidence="1">
    <location>
        <begin position="17"/>
        <end position="89"/>
    </location>
</feature>
<accession>A0A080M651</accession>
<dbReference type="PROSITE" id="PS50102">
    <property type="entry name" value="RRM"/>
    <property type="match status" value="1"/>
</dbReference>
<reference evidence="3" key="3">
    <citation type="submission" date="2020-06" db="EMBL/GenBank/DDBJ databases">
        <authorList>
            <person name="Arumugam K."/>
            <person name="Besarab I."/>
            <person name="Haryono M."/>
            <person name="Bagci C."/>
            <person name="Beier S."/>
            <person name="Buchfink B."/>
            <person name="Gorska A."/>
            <person name="Qiu G."/>
            <person name="Huson D.H."/>
            <person name="Williams R.B."/>
        </authorList>
    </citation>
    <scope>NUCLEOTIDE SEQUENCE</scope>
    <source>
        <strain evidence="3">SSA1</strain>
    </source>
</reference>
<gene>
    <name evidence="2" type="ORF">AW06_002458</name>
    <name evidence="3" type="ORF">HWD57_00840</name>
</gene>
<evidence type="ECO:0000313" key="3">
    <source>
        <dbReference type="EMBL" id="QLH48497.1"/>
    </source>
</evidence>
<reference evidence="2 4" key="1">
    <citation type="submission" date="2014-02" db="EMBL/GenBank/DDBJ databases">
        <title>Expanding our view of genomic diversity in Candidatus Accumulibacter clades.</title>
        <authorList>
            <person name="Skennerton C.T."/>
            <person name="Barr J.J."/>
            <person name="Slater F.R."/>
            <person name="Bond P.L."/>
            <person name="Tyson G.W."/>
        </authorList>
    </citation>
    <scope>NUCLEOTIDE SEQUENCE [LARGE SCALE GENOMIC DNA]</scope>
    <source>
        <strain evidence="4">SK-02</strain>
    </source>
</reference>
<dbReference type="EMBL" id="JDST02000054">
    <property type="protein sequence ID" value="KFB76466.1"/>
    <property type="molecule type" value="Genomic_DNA"/>
</dbReference>
<protein>
    <submittedName>
        <fullName evidence="3">RNA-binding protein</fullName>
    </submittedName>
    <submittedName>
        <fullName evidence="2">U2 snRNP auxilliary factor, large subunit, splicing factor</fullName>
    </submittedName>
</protein>
<dbReference type="Pfam" id="PF00076">
    <property type="entry name" value="RRM_1"/>
    <property type="match status" value="1"/>
</dbReference>
<sequence>MAGKVDFSEIAWELDMATIFISSLPFRADEAFIRNLFSPYGRVVSVDLHADWVNPTHEPYAYVDLETSDPKLAVDALDGQKFGQNHIRVHERVILPTSAVKTV</sequence>
<dbReference type="Gene3D" id="3.30.70.330">
    <property type="match status" value="1"/>
</dbReference>
<keyword evidence="4" id="KW-1185">Reference proteome</keyword>
<dbReference type="InterPro" id="IPR035979">
    <property type="entry name" value="RBD_domain_sf"/>
</dbReference>
<name>A0A080M651_9PROT</name>